<keyword evidence="1 7" id="KW-0808">Transferase</keyword>
<name>A0A6I6JM54_9BACT</name>
<dbReference type="AlphaFoldDB" id="A0A6I6JM54"/>
<dbReference type="InterPro" id="IPR000905">
    <property type="entry name" value="Gcp-like_dom"/>
</dbReference>
<feature type="domain" description="Gcp-like" evidence="8">
    <location>
        <begin position="23"/>
        <end position="324"/>
    </location>
</feature>
<dbReference type="Proteomes" id="UP000428328">
    <property type="component" value="Chromosome"/>
</dbReference>
<gene>
    <name evidence="7 9" type="primary">tsaD</name>
    <name evidence="9" type="ORF">GM415_14985</name>
</gene>
<dbReference type="PANTHER" id="PTHR11735">
    <property type="entry name" value="TRNA N6-ADENOSINE THREONYLCARBAMOYLTRANSFERASE"/>
    <property type="match status" value="1"/>
</dbReference>
<feature type="binding site" evidence="7">
    <location>
        <position position="114"/>
    </location>
    <ligand>
        <name>Fe cation</name>
        <dbReference type="ChEBI" id="CHEBI:24875"/>
    </ligand>
</feature>
<evidence type="ECO:0000256" key="3">
    <source>
        <dbReference type="ARBA" id="ARBA00022723"/>
    </source>
</evidence>
<feature type="binding site" evidence="7">
    <location>
        <position position="178"/>
    </location>
    <ligand>
        <name>substrate</name>
    </ligand>
</feature>
<dbReference type="InterPro" id="IPR022450">
    <property type="entry name" value="TsaD"/>
</dbReference>
<evidence type="ECO:0000313" key="10">
    <source>
        <dbReference type="Proteomes" id="UP000428328"/>
    </source>
</evidence>
<dbReference type="NCBIfam" id="TIGR03723">
    <property type="entry name" value="T6A_TsaD_YgjD"/>
    <property type="match status" value="1"/>
</dbReference>
<protein>
    <recommendedName>
        <fullName evidence="7">tRNA N6-adenosine threonylcarbamoyltransferase</fullName>
        <ecNumber evidence="7">2.3.1.234</ecNumber>
    </recommendedName>
    <alternativeName>
        <fullName evidence="7">N6-L-threonylcarbamoyladenine synthase</fullName>
        <shortName evidence="7">t(6)A synthase</shortName>
    </alternativeName>
    <alternativeName>
        <fullName evidence="7">t(6)A37 threonylcarbamoyladenosine biosynthesis protein TsaD</fullName>
    </alternativeName>
    <alternativeName>
        <fullName evidence="7">tRNA threonylcarbamoyladenosine biosynthesis protein TsaD</fullName>
    </alternativeName>
</protein>
<dbReference type="CDD" id="cd24133">
    <property type="entry name" value="ASKHA_NBD_TsaD_bac"/>
    <property type="match status" value="1"/>
</dbReference>
<dbReference type="NCBIfam" id="TIGR00329">
    <property type="entry name" value="gcp_kae1"/>
    <property type="match status" value="1"/>
</dbReference>
<keyword evidence="4 7" id="KW-0408">Iron</keyword>
<dbReference type="Gene3D" id="3.30.420.40">
    <property type="match status" value="2"/>
</dbReference>
<sequence length="358" mass="38000">MLTLGIETSCDETAVALVRGGRLVGEKLATQIDVHALFGGVVPEIASREHLRVLPRLFRELLDETGVEPEEIDNVAVARGPGLLGSLLVGVSFAKGLCLASGASLIGVNHLWAHLLAPGLNGELVFPALGLLVSGGHTHTYLISSPTEFELLGRTLDDAAGEAFDKVAKALNFPYPGGRFIDELGSEAEPDTKLFPRAFIDNPSLDFSFSGLKTAVANHVNAHPELVFSEMADADAVKQLSGERREALARVCASFNWSVADTLRIKVERALRQAGEVRSLIVAGGVAANSMVREFMGRLADENGLRLTLPALSLCTDNGAMIAYAGSLLSEAGLHHDLALEAVPRGRVVPLDWTVGKS</sequence>
<dbReference type="SUPFAM" id="SSF53067">
    <property type="entry name" value="Actin-like ATPase domain"/>
    <property type="match status" value="1"/>
</dbReference>
<evidence type="ECO:0000259" key="8">
    <source>
        <dbReference type="Pfam" id="PF00814"/>
    </source>
</evidence>
<evidence type="ECO:0000313" key="9">
    <source>
        <dbReference type="EMBL" id="QGY41372.1"/>
    </source>
</evidence>
<dbReference type="GO" id="GO:0061711">
    <property type="term" value="F:tRNA N(6)-L-threonylcarbamoyladenine synthase activity"/>
    <property type="evidence" value="ECO:0007669"/>
    <property type="project" value="UniProtKB-EC"/>
</dbReference>
<dbReference type="PANTHER" id="PTHR11735:SF6">
    <property type="entry name" value="TRNA N6-ADENOSINE THREONYLCARBAMOYLTRANSFERASE, MITOCHONDRIAL"/>
    <property type="match status" value="1"/>
</dbReference>
<feature type="binding site" evidence="7">
    <location>
        <begin position="132"/>
        <end position="136"/>
    </location>
    <ligand>
        <name>substrate</name>
    </ligand>
</feature>
<proteinExistence type="inferred from homology"/>
<comment type="function">
    <text evidence="7">Required for the formation of a threonylcarbamoyl group on adenosine at position 37 (t(6)A37) in tRNAs that read codons beginning with adenine. Is involved in the transfer of the threonylcarbamoyl moiety of threonylcarbamoyl-AMP (TC-AMP) to the N6 group of A37, together with TsaE and TsaB. TsaD likely plays a direct catalytic role in this reaction.</text>
</comment>
<dbReference type="KEGG" id="psel:GM415_14985"/>
<dbReference type="HAMAP" id="MF_01445">
    <property type="entry name" value="TsaD"/>
    <property type="match status" value="1"/>
</dbReference>
<feature type="binding site" evidence="7">
    <location>
        <position position="110"/>
    </location>
    <ligand>
        <name>Fe cation</name>
        <dbReference type="ChEBI" id="CHEBI:24875"/>
    </ligand>
</feature>
<keyword evidence="3 7" id="KW-0479">Metal-binding</keyword>
<feature type="binding site" evidence="7">
    <location>
        <position position="182"/>
    </location>
    <ligand>
        <name>substrate</name>
    </ligand>
</feature>
<dbReference type="RefSeq" id="WP_158949586.1">
    <property type="nucleotide sequence ID" value="NZ_CP046400.1"/>
</dbReference>
<evidence type="ECO:0000256" key="4">
    <source>
        <dbReference type="ARBA" id="ARBA00023004"/>
    </source>
</evidence>
<feature type="binding site" evidence="7">
    <location>
        <position position="317"/>
    </location>
    <ligand>
        <name>Fe cation</name>
        <dbReference type="ChEBI" id="CHEBI:24875"/>
    </ligand>
</feature>
<dbReference type="GO" id="GO:0005737">
    <property type="term" value="C:cytoplasm"/>
    <property type="evidence" value="ECO:0007669"/>
    <property type="project" value="UniProtKB-SubCell"/>
</dbReference>
<dbReference type="InterPro" id="IPR043129">
    <property type="entry name" value="ATPase_NBD"/>
</dbReference>
<comment type="similarity">
    <text evidence="7">Belongs to the KAE1 / TsaD family.</text>
</comment>
<evidence type="ECO:0000256" key="6">
    <source>
        <dbReference type="ARBA" id="ARBA00048117"/>
    </source>
</evidence>
<evidence type="ECO:0000256" key="7">
    <source>
        <dbReference type="HAMAP-Rule" id="MF_01445"/>
    </source>
</evidence>
<dbReference type="FunFam" id="3.30.420.40:FF:000012">
    <property type="entry name" value="tRNA N6-adenosine threonylcarbamoyltransferase"/>
    <property type="match status" value="1"/>
</dbReference>
<dbReference type="GO" id="GO:0002949">
    <property type="term" value="P:tRNA threonylcarbamoyladenosine modification"/>
    <property type="evidence" value="ECO:0007669"/>
    <property type="project" value="UniProtKB-UniRule"/>
</dbReference>
<dbReference type="GO" id="GO:0005506">
    <property type="term" value="F:iron ion binding"/>
    <property type="evidence" value="ECO:0007669"/>
    <property type="project" value="UniProtKB-UniRule"/>
</dbReference>
<feature type="binding site" evidence="7">
    <location>
        <position position="165"/>
    </location>
    <ligand>
        <name>substrate</name>
    </ligand>
</feature>
<dbReference type="EC" id="2.3.1.234" evidence="7"/>
<evidence type="ECO:0000256" key="2">
    <source>
        <dbReference type="ARBA" id="ARBA00022694"/>
    </source>
</evidence>
<dbReference type="Pfam" id="PF00814">
    <property type="entry name" value="TsaD"/>
    <property type="match status" value="1"/>
</dbReference>
<keyword evidence="7" id="KW-0963">Cytoplasm</keyword>
<dbReference type="InterPro" id="IPR017861">
    <property type="entry name" value="KAE1/TsaD"/>
</dbReference>
<accession>A0A6I6JM54</accession>
<dbReference type="PRINTS" id="PR00789">
    <property type="entry name" value="OSIALOPTASE"/>
</dbReference>
<comment type="cofactor">
    <cofactor evidence="7">
        <name>Fe(2+)</name>
        <dbReference type="ChEBI" id="CHEBI:29033"/>
    </cofactor>
    <text evidence="7">Binds 1 Fe(2+) ion per subunit.</text>
</comment>
<evidence type="ECO:0000256" key="1">
    <source>
        <dbReference type="ARBA" id="ARBA00022679"/>
    </source>
</evidence>
<evidence type="ECO:0000256" key="5">
    <source>
        <dbReference type="ARBA" id="ARBA00023315"/>
    </source>
</evidence>
<comment type="catalytic activity">
    <reaction evidence="6 7">
        <text>L-threonylcarbamoyladenylate + adenosine(37) in tRNA = N(6)-L-threonylcarbamoyladenosine(37) in tRNA + AMP + H(+)</text>
        <dbReference type="Rhea" id="RHEA:37059"/>
        <dbReference type="Rhea" id="RHEA-COMP:10162"/>
        <dbReference type="Rhea" id="RHEA-COMP:10163"/>
        <dbReference type="ChEBI" id="CHEBI:15378"/>
        <dbReference type="ChEBI" id="CHEBI:73682"/>
        <dbReference type="ChEBI" id="CHEBI:74411"/>
        <dbReference type="ChEBI" id="CHEBI:74418"/>
        <dbReference type="ChEBI" id="CHEBI:456215"/>
        <dbReference type="EC" id="2.3.1.234"/>
    </reaction>
</comment>
<reference evidence="9 10" key="1">
    <citation type="submission" date="2019-11" db="EMBL/GenBank/DDBJ databases">
        <authorList>
            <person name="Zheng R.K."/>
            <person name="Sun C.M."/>
        </authorList>
    </citation>
    <scope>NUCLEOTIDE SEQUENCE [LARGE SCALE GENOMIC DNA]</scope>
    <source>
        <strain evidence="9 10">SRB007</strain>
    </source>
</reference>
<feature type="binding site" evidence="7">
    <location>
        <position position="289"/>
    </location>
    <ligand>
        <name>substrate</name>
    </ligand>
</feature>
<comment type="subcellular location">
    <subcellularLocation>
        <location evidence="7">Cytoplasm</location>
    </subcellularLocation>
</comment>
<keyword evidence="10" id="KW-1185">Reference proteome</keyword>
<dbReference type="EMBL" id="CP046400">
    <property type="protein sequence ID" value="QGY41372.1"/>
    <property type="molecule type" value="Genomic_DNA"/>
</dbReference>
<organism evidence="9 10">
    <name type="scientific">Pseudodesulfovibrio cashew</name>
    <dbReference type="NCBI Taxonomy" id="2678688"/>
    <lineage>
        <taxon>Bacteria</taxon>
        <taxon>Pseudomonadati</taxon>
        <taxon>Thermodesulfobacteriota</taxon>
        <taxon>Desulfovibrionia</taxon>
        <taxon>Desulfovibrionales</taxon>
        <taxon>Desulfovibrionaceae</taxon>
    </lineage>
</organism>
<keyword evidence="5 7" id="KW-0012">Acyltransferase</keyword>
<keyword evidence="2 7" id="KW-0819">tRNA processing</keyword>